<feature type="transmembrane region" description="Helical" evidence="7">
    <location>
        <begin position="89"/>
        <end position="106"/>
    </location>
</feature>
<feature type="transmembrane region" description="Helical" evidence="7">
    <location>
        <begin position="292"/>
        <end position="312"/>
    </location>
</feature>
<dbReference type="CDD" id="cd17329">
    <property type="entry name" value="MFS_MdtH_MDR_like"/>
    <property type="match status" value="1"/>
</dbReference>
<feature type="transmembrane region" description="Helical" evidence="7">
    <location>
        <begin position="261"/>
        <end position="280"/>
    </location>
</feature>
<evidence type="ECO:0000256" key="5">
    <source>
        <dbReference type="ARBA" id="ARBA00022989"/>
    </source>
</evidence>
<keyword evidence="6 7" id="KW-0472">Membrane</keyword>
<name>F8FDF0_PAEMK</name>
<evidence type="ECO:0000313" key="10">
    <source>
        <dbReference type="Proteomes" id="UP000006620"/>
    </source>
</evidence>
<feature type="domain" description="Major facilitator superfamily (MFS) profile" evidence="8">
    <location>
        <begin position="23"/>
        <end position="405"/>
    </location>
</feature>
<dbReference type="PATRIC" id="fig|1036673.3.peg.3281"/>
<evidence type="ECO:0000256" key="3">
    <source>
        <dbReference type="ARBA" id="ARBA00022475"/>
    </source>
</evidence>
<keyword evidence="4 7" id="KW-0812">Transmembrane</keyword>
<feature type="transmembrane region" description="Helical" evidence="7">
    <location>
        <begin position="352"/>
        <end position="376"/>
    </location>
</feature>
<reference evidence="9 10" key="2">
    <citation type="journal article" date="2013" name="Genome Announc.">
        <title>Genome Sequence of Growth-Improving Paenibacillus mucilaginosus Strain KNP414.</title>
        <authorList>
            <person name="Lu J.J."/>
            <person name="Wang J.F."/>
            <person name="Hu X.F."/>
        </authorList>
    </citation>
    <scope>NUCLEOTIDE SEQUENCE [LARGE SCALE GENOMIC DNA]</scope>
    <source>
        <strain evidence="9 10">KNP414</strain>
    </source>
</reference>
<dbReference type="AlphaFoldDB" id="F8FDF0"/>
<evidence type="ECO:0000256" key="7">
    <source>
        <dbReference type="SAM" id="Phobius"/>
    </source>
</evidence>
<gene>
    <name evidence="9" type="ordered locus">KNP414_03576</name>
</gene>
<dbReference type="RefSeq" id="WP_013917277.1">
    <property type="nucleotide sequence ID" value="NC_015690.1"/>
</dbReference>
<reference evidence="10" key="1">
    <citation type="submission" date="2011-06" db="EMBL/GenBank/DDBJ databases">
        <title>Complete genome sequence of Paenibacillus mucilaginosus KNP414.</title>
        <authorList>
            <person name="Wang J."/>
            <person name="Hu S."/>
            <person name="Hu X."/>
            <person name="Zhang B."/>
            <person name="Dong D."/>
            <person name="Zhang S."/>
            <person name="Zhao K."/>
            <person name="Wu D."/>
        </authorList>
    </citation>
    <scope>NUCLEOTIDE SEQUENCE [LARGE SCALE GENOMIC DNA]</scope>
    <source>
        <strain evidence="10">KNP414</strain>
    </source>
</reference>
<comment type="subcellular location">
    <subcellularLocation>
        <location evidence="1">Cell membrane</location>
        <topology evidence="1">Multi-pass membrane protein</topology>
    </subcellularLocation>
</comment>
<feature type="transmembrane region" description="Helical" evidence="7">
    <location>
        <begin position="176"/>
        <end position="197"/>
    </location>
</feature>
<dbReference type="GO" id="GO:0005886">
    <property type="term" value="C:plasma membrane"/>
    <property type="evidence" value="ECO:0007669"/>
    <property type="project" value="UniProtKB-SubCell"/>
</dbReference>
<feature type="transmembrane region" description="Helical" evidence="7">
    <location>
        <begin position="20"/>
        <end position="38"/>
    </location>
</feature>
<dbReference type="InterPro" id="IPR036259">
    <property type="entry name" value="MFS_trans_sf"/>
</dbReference>
<sequence>MLANLLRSGRDRTTQFLREYHPIVHVLLLGTIMARVASSMSMPFLAIYLAKQSGLSPLLIGAIIGLGSLAGTIGGFVGGALSDRFGRKSILMAALLAWAAVFTGFALAKAPLAFMLLNILNGLARSLYEPVSQALMADITPPEKRLNMFSLRYLAINIGVAIGPLLGAYAGAAQAWLPFLLTGLIYLLYAAALYVLLQTFGIRRIEGERRSPVTVRSAWRVITRDTVFRYYIAASVIGALSYSQMMVTLSQYVEGKVAEGAALFALLMTLNAVTVVALQVPLTRLFQPRGPLLTITAGTLLFALGDVGYALAGSWWAFMFSMFLFTLGEILTYPAGNVLIDKLAPEEMRGTYYGAQSFSGLGHFIGPVLGGFLLTAYGGETLFALMAAVTLGGLVFYWRGYRLFEAARREQAD</sequence>
<accession>F8FDF0</accession>
<keyword evidence="3" id="KW-1003">Cell membrane</keyword>
<dbReference type="GO" id="GO:0022857">
    <property type="term" value="F:transmembrane transporter activity"/>
    <property type="evidence" value="ECO:0007669"/>
    <property type="project" value="InterPro"/>
</dbReference>
<feature type="transmembrane region" description="Helical" evidence="7">
    <location>
        <begin position="149"/>
        <end position="170"/>
    </location>
</feature>
<feature type="transmembrane region" description="Helical" evidence="7">
    <location>
        <begin position="382"/>
        <end position="401"/>
    </location>
</feature>
<dbReference type="KEGG" id="pms:KNP414_03576"/>
<feature type="transmembrane region" description="Helical" evidence="7">
    <location>
        <begin position="58"/>
        <end position="77"/>
    </location>
</feature>
<dbReference type="Gene3D" id="1.20.1250.20">
    <property type="entry name" value="MFS general substrate transporter like domains"/>
    <property type="match status" value="1"/>
</dbReference>
<protein>
    <recommendedName>
        <fullName evidence="8">Major facilitator superfamily (MFS) profile domain-containing protein</fullName>
    </recommendedName>
</protein>
<evidence type="ECO:0000256" key="2">
    <source>
        <dbReference type="ARBA" id="ARBA00022448"/>
    </source>
</evidence>
<evidence type="ECO:0000256" key="4">
    <source>
        <dbReference type="ARBA" id="ARBA00022692"/>
    </source>
</evidence>
<dbReference type="PANTHER" id="PTHR43414:SF1">
    <property type="entry name" value="PEPTIDE PERMEASE"/>
    <property type="match status" value="1"/>
</dbReference>
<feature type="transmembrane region" description="Helical" evidence="7">
    <location>
        <begin position="318"/>
        <end position="340"/>
    </location>
</feature>
<evidence type="ECO:0000256" key="1">
    <source>
        <dbReference type="ARBA" id="ARBA00004651"/>
    </source>
</evidence>
<dbReference type="PROSITE" id="PS00216">
    <property type="entry name" value="SUGAR_TRANSPORT_1"/>
    <property type="match status" value="1"/>
</dbReference>
<dbReference type="SUPFAM" id="SSF103473">
    <property type="entry name" value="MFS general substrate transporter"/>
    <property type="match status" value="1"/>
</dbReference>
<dbReference type="InterPro" id="IPR020846">
    <property type="entry name" value="MFS_dom"/>
</dbReference>
<evidence type="ECO:0000259" key="8">
    <source>
        <dbReference type="PROSITE" id="PS50850"/>
    </source>
</evidence>
<dbReference type="PROSITE" id="PS50850">
    <property type="entry name" value="MFS"/>
    <property type="match status" value="1"/>
</dbReference>
<dbReference type="PANTHER" id="PTHR43414">
    <property type="entry name" value="MULTIDRUG RESISTANCE PROTEIN MDTG"/>
    <property type="match status" value="1"/>
</dbReference>
<feature type="transmembrane region" description="Helical" evidence="7">
    <location>
        <begin position="230"/>
        <end position="249"/>
    </location>
</feature>
<dbReference type="EMBL" id="CP002869">
    <property type="protein sequence ID" value="AEI42120.1"/>
    <property type="molecule type" value="Genomic_DNA"/>
</dbReference>
<dbReference type="HOGENOM" id="CLU_001265_60_0_9"/>
<dbReference type="InterPro" id="IPR011701">
    <property type="entry name" value="MFS"/>
</dbReference>
<proteinExistence type="predicted"/>
<dbReference type="Pfam" id="PF07690">
    <property type="entry name" value="MFS_1"/>
    <property type="match status" value="1"/>
</dbReference>
<dbReference type="InterPro" id="IPR005829">
    <property type="entry name" value="Sugar_transporter_CS"/>
</dbReference>
<keyword evidence="5 7" id="KW-1133">Transmembrane helix</keyword>
<evidence type="ECO:0000313" key="9">
    <source>
        <dbReference type="EMBL" id="AEI42120.1"/>
    </source>
</evidence>
<organism evidence="9 10">
    <name type="scientific">Paenibacillus mucilaginosus (strain KNP414)</name>
    <dbReference type="NCBI Taxonomy" id="1036673"/>
    <lineage>
        <taxon>Bacteria</taxon>
        <taxon>Bacillati</taxon>
        <taxon>Bacillota</taxon>
        <taxon>Bacilli</taxon>
        <taxon>Bacillales</taxon>
        <taxon>Paenibacillaceae</taxon>
        <taxon>Paenibacillus</taxon>
    </lineage>
</organism>
<keyword evidence="2" id="KW-0813">Transport</keyword>
<dbReference type="Proteomes" id="UP000006620">
    <property type="component" value="Chromosome"/>
</dbReference>
<evidence type="ECO:0000256" key="6">
    <source>
        <dbReference type="ARBA" id="ARBA00023136"/>
    </source>
</evidence>